<organism evidence="5 6">
    <name type="scientific">Megalodesulfovibrio gigas (strain ATCC 19364 / DSM 1382 / NCIMB 9332 / VKM B-1759)</name>
    <name type="common">Desulfovibrio gigas</name>
    <dbReference type="NCBI Taxonomy" id="1121448"/>
    <lineage>
        <taxon>Bacteria</taxon>
        <taxon>Pseudomonadati</taxon>
        <taxon>Thermodesulfobacteriota</taxon>
        <taxon>Desulfovibrionia</taxon>
        <taxon>Desulfovibrionales</taxon>
        <taxon>Desulfovibrionaceae</taxon>
        <taxon>Megalodesulfovibrio</taxon>
    </lineage>
</organism>
<dbReference type="Proteomes" id="UP000016587">
    <property type="component" value="Chromosome"/>
</dbReference>
<sequence length="570" mass="64703">MRRHTILPLLSALLAGCLLLAACATVPKNPAGAAAGGWKLSKDAQATYYYLLLEDARRQENATLGEQAVLELLSLDDSPQVFIDCANFFWQAGDAARTRILVEEGQQRHPNNLQLQLLLAQLYLAEQRYDEARTLLEHYLTRNPGDLIARTELATMLVQAEVYEQAMTLLEQTPASIPQEKHPREWQFLRAKALTGLERHKEAVPILKALLKEDPEFLEAWAELAYAYEAMQDFKGAEETYLSIMELGEPSRELILRLAEVNIKLGKPKQALKFVEKGPQDLPTFLPVAGYLLDAGMFDEADAFIDAVLKEHPDFKELWFHKALIQYEGRKDSAKALECLRQIPESSRFHERSQRFSIHLLFEADRTAEALALARASRARYADVSEFWLLEARLLQESGQTEQALDLLRQAQERWSDDPEVLFTYGLVLERAEQRAEAFAVMERILDLEPDNADALNYVGYTLADKGKDLDRAQDLVARALELKPGNDYILDSMAWVRFRQGQIQEAWAIIQQAVVDSKGQPVDDPVIWEHYGDIALALGHTAQARTGYENALKYHHKKPETIRKKLQAL</sequence>
<protein>
    <submittedName>
        <fullName evidence="5">Putative tetratricopeptide repeat family protein</fullName>
    </submittedName>
</protein>
<dbReference type="SMART" id="SM00028">
    <property type="entry name" value="TPR"/>
    <property type="match status" value="7"/>
</dbReference>
<dbReference type="RefSeq" id="WP_021762261.1">
    <property type="nucleotide sequence ID" value="NC_022444.1"/>
</dbReference>
<keyword evidence="1" id="KW-0677">Repeat</keyword>
<dbReference type="PANTHER" id="PTHR45586:SF1">
    <property type="entry name" value="LIPOPOLYSACCHARIDE ASSEMBLY PROTEIN B"/>
    <property type="match status" value="1"/>
</dbReference>
<evidence type="ECO:0000256" key="2">
    <source>
        <dbReference type="ARBA" id="ARBA00022803"/>
    </source>
</evidence>
<evidence type="ECO:0000313" key="6">
    <source>
        <dbReference type="Proteomes" id="UP000016587"/>
    </source>
</evidence>
<dbReference type="OrthoDB" id="9766710at2"/>
<dbReference type="Pfam" id="PF13432">
    <property type="entry name" value="TPR_16"/>
    <property type="match status" value="1"/>
</dbReference>
<keyword evidence="2 3" id="KW-0802">TPR repeat</keyword>
<dbReference type="Pfam" id="PF14559">
    <property type="entry name" value="TPR_19"/>
    <property type="match status" value="2"/>
</dbReference>
<dbReference type="InterPro" id="IPR019734">
    <property type="entry name" value="TPR_rpt"/>
</dbReference>
<feature type="chain" id="PRO_5004588407" evidence="4">
    <location>
        <begin position="25"/>
        <end position="570"/>
    </location>
</feature>
<evidence type="ECO:0000313" key="5">
    <source>
        <dbReference type="EMBL" id="AGW15138.1"/>
    </source>
</evidence>
<proteinExistence type="predicted"/>
<dbReference type="AlphaFoldDB" id="T2GFS0"/>
<dbReference type="PROSITE" id="PS51257">
    <property type="entry name" value="PROKAR_LIPOPROTEIN"/>
    <property type="match status" value="1"/>
</dbReference>
<dbReference type="InterPro" id="IPR051012">
    <property type="entry name" value="CellSynth/LPSAsmb/PSIAsmb"/>
</dbReference>
<keyword evidence="6" id="KW-1185">Reference proteome</keyword>
<dbReference type="SUPFAM" id="SSF48452">
    <property type="entry name" value="TPR-like"/>
    <property type="match status" value="2"/>
</dbReference>
<evidence type="ECO:0000256" key="4">
    <source>
        <dbReference type="SAM" id="SignalP"/>
    </source>
</evidence>
<gene>
    <name evidence="5" type="ORF">DGI_3459</name>
</gene>
<dbReference type="PROSITE" id="PS50005">
    <property type="entry name" value="TPR"/>
    <property type="match status" value="1"/>
</dbReference>
<reference evidence="5 6" key="1">
    <citation type="journal article" date="2013" name="J. Bacteriol.">
        <title>Roles of HynAB and Ech, the only two hydrogenases found in the model sulfate reducer Desulfovibrio gigas.</title>
        <authorList>
            <person name="Morais-Silva F.O."/>
            <person name="Santos C.I."/>
            <person name="Rodrigues R."/>
            <person name="Pereira I.A."/>
            <person name="Rodrigues-Pousada C."/>
        </authorList>
    </citation>
    <scope>NUCLEOTIDE SEQUENCE [LARGE SCALE GENOMIC DNA]</scope>
    <source>
        <strain evidence="6">ATCC 19364 / DSM 1382 / NCIMB 9332 / VKM B-1759</strain>
    </source>
</reference>
<dbReference type="PANTHER" id="PTHR45586">
    <property type="entry name" value="TPR REPEAT-CONTAINING PROTEIN PA4667"/>
    <property type="match status" value="1"/>
</dbReference>
<feature type="repeat" description="TPR" evidence="3">
    <location>
        <begin position="419"/>
        <end position="452"/>
    </location>
</feature>
<name>T2GFS0_MEGG1</name>
<evidence type="ECO:0000256" key="3">
    <source>
        <dbReference type="PROSITE-ProRule" id="PRU00339"/>
    </source>
</evidence>
<dbReference type="PATRIC" id="fig|1121448.10.peg.3408"/>
<dbReference type="InterPro" id="IPR011990">
    <property type="entry name" value="TPR-like_helical_dom_sf"/>
</dbReference>
<accession>T2GFS0</accession>
<reference evidence="6" key="2">
    <citation type="submission" date="2013-07" db="EMBL/GenBank/DDBJ databases">
        <authorList>
            <person name="Morais-Silva F.O."/>
            <person name="Rezende A.M."/>
            <person name="Pimentel C."/>
            <person name="Resende D.M."/>
            <person name="Santos C.I."/>
            <person name="Clemente C."/>
            <person name="de Oliveira L.M."/>
            <person name="da Silva S.M."/>
            <person name="Costa D.A."/>
            <person name="Varela-Raposo A."/>
            <person name="Horacio E.C.A."/>
            <person name="Matos M."/>
            <person name="Flores O."/>
            <person name="Ruiz J.C."/>
            <person name="Rodrigues-Pousada C."/>
        </authorList>
    </citation>
    <scope>NUCLEOTIDE SEQUENCE [LARGE SCALE GENOMIC DNA]</scope>
    <source>
        <strain evidence="6">ATCC 19364 / DSM 1382 / NCIMB 9332 / VKM B-1759</strain>
    </source>
</reference>
<dbReference type="HOGENOM" id="CLU_007251_3_0_7"/>
<dbReference type="eggNOG" id="COG0457">
    <property type="taxonomic scope" value="Bacteria"/>
</dbReference>
<dbReference type="Gene3D" id="1.25.40.10">
    <property type="entry name" value="Tetratricopeptide repeat domain"/>
    <property type="match status" value="3"/>
</dbReference>
<dbReference type="STRING" id="1121448.DGI_3459"/>
<dbReference type="KEGG" id="dgg:DGI_3459"/>
<evidence type="ECO:0000256" key="1">
    <source>
        <dbReference type="ARBA" id="ARBA00022737"/>
    </source>
</evidence>
<dbReference type="EMBL" id="CP006585">
    <property type="protein sequence ID" value="AGW15138.1"/>
    <property type="molecule type" value="Genomic_DNA"/>
</dbReference>
<keyword evidence="4" id="KW-0732">Signal</keyword>
<feature type="signal peptide" evidence="4">
    <location>
        <begin position="1"/>
        <end position="24"/>
    </location>
</feature>